<sequence>MYLTSLGSSSNPSPVTRACKFCNLKIDFGSLFIFALFKKWRYLKCFKAPILSGKVSNSKSSINSKDRKCLNSNKHFSKSVLHVGPTILSAKTSDRT</sequence>
<keyword evidence="2" id="KW-1185">Reference proteome</keyword>
<accession>A0ACC0RR63</accession>
<protein>
    <submittedName>
        <fullName evidence="1">Uncharacterized protein</fullName>
    </submittedName>
</protein>
<dbReference type="Proteomes" id="UP000006729">
    <property type="component" value="Chromosome 17"/>
</dbReference>
<evidence type="ECO:0000313" key="1">
    <source>
        <dbReference type="EMBL" id="KAI9379786.1"/>
    </source>
</evidence>
<organism evidence="1 2">
    <name type="scientific">Populus trichocarpa</name>
    <name type="common">Western balsam poplar</name>
    <name type="synonym">Populus balsamifera subsp. trichocarpa</name>
    <dbReference type="NCBI Taxonomy" id="3694"/>
    <lineage>
        <taxon>Eukaryota</taxon>
        <taxon>Viridiplantae</taxon>
        <taxon>Streptophyta</taxon>
        <taxon>Embryophyta</taxon>
        <taxon>Tracheophyta</taxon>
        <taxon>Spermatophyta</taxon>
        <taxon>Magnoliopsida</taxon>
        <taxon>eudicotyledons</taxon>
        <taxon>Gunneridae</taxon>
        <taxon>Pentapetalae</taxon>
        <taxon>rosids</taxon>
        <taxon>fabids</taxon>
        <taxon>Malpighiales</taxon>
        <taxon>Salicaceae</taxon>
        <taxon>Saliceae</taxon>
        <taxon>Populus</taxon>
    </lineage>
</organism>
<reference evidence="1 2" key="1">
    <citation type="journal article" date="2006" name="Science">
        <title>The genome of black cottonwood, Populus trichocarpa (Torr. &amp; Gray).</title>
        <authorList>
            <person name="Tuskan G.A."/>
            <person name="Difazio S."/>
            <person name="Jansson S."/>
            <person name="Bohlmann J."/>
            <person name="Grigoriev I."/>
            <person name="Hellsten U."/>
            <person name="Putnam N."/>
            <person name="Ralph S."/>
            <person name="Rombauts S."/>
            <person name="Salamov A."/>
            <person name="Schein J."/>
            <person name="Sterck L."/>
            <person name="Aerts A."/>
            <person name="Bhalerao R.R."/>
            <person name="Bhalerao R.P."/>
            <person name="Blaudez D."/>
            <person name="Boerjan W."/>
            <person name="Brun A."/>
            <person name="Brunner A."/>
            <person name="Busov V."/>
            <person name="Campbell M."/>
            <person name="Carlson J."/>
            <person name="Chalot M."/>
            <person name="Chapman J."/>
            <person name="Chen G.L."/>
            <person name="Cooper D."/>
            <person name="Coutinho P.M."/>
            <person name="Couturier J."/>
            <person name="Covert S."/>
            <person name="Cronk Q."/>
            <person name="Cunningham R."/>
            <person name="Davis J."/>
            <person name="Degroeve S."/>
            <person name="Dejardin A."/>
            <person name="Depamphilis C."/>
            <person name="Detter J."/>
            <person name="Dirks B."/>
            <person name="Dubchak I."/>
            <person name="Duplessis S."/>
            <person name="Ehlting J."/>
            <person name="Ellis B."/>
            <person name="Gendler K."/>
            <person name="Goodstein D."/>
            <person name="Gribskov M."/>
            <person name="Grimwood J."/>
            <person name="Groover A."/>
            <person name="Gunter L."/>
            <person name="Hamberger B."/>
            <person name="Heinze B."/>
            <person name="Helariutta Y."/>
            <person name="Henrissat B."/>
            <person name="Holligan D."/>
            <person name="Holt R."/>
            <person name="Huang W."/>
            <person name="Islam-Faridi N."/>
            <person name="Jones S."/>
            <person name="Jones-Rhoades M."/>
            <person name="Jorgensen R."/>
            <person name="Joshi C."/>
            <person name="Kangasjarvi J."/>
            <person name="Karlsson J."/>
            <person name="Kelleher C."/>
            <person name="Kirkpatrick R."/>
            <person name="Kirst M."/>
            <person name="Kohler A."/>
            <person name="Kalluri U."/>
            <person name="Larimer F."/>
            <person name="Leebens-Mack J."/>
            <person name="Leple J.C."/>
            <person name="Locascio P."/>
            <person name="Lou Y."/>
            <person name="Lucas S."/>
            <person name="Martin F."/>
            <person name="Montanini B."/>
            <person name="Napoli C."/>
            <person name="Nelson D.R."/>
            <person name="Nelson C."/>
            <person name="Nieminen K."/>
            <person name="Nilsson O."/>
            <person name="Pereda V."/>
            <person name="Peter G."/>
            <person name="Philippe R."/>
            <person name="Pilate G."/>
            <person name="Poliakov A."/>
            <person name="Razumovskaya J."/>
            <person name="Richardson P."/>
            <person name="Rinaldi C."/>
            <person name="Ritland K."/>
            <person name="Rouze P."/>
            <person name="Ryaboy D."/>
            <person name="Schmutz J."/>
            <person name="Schrader J."/>
            <person name="Segerman B."/>
            <person name="Shin H."/>
            <person name="Siddiqui A."/>
            <person name="Sterky F."/>
            <person name="Terry A."/>
            <person name="Tsai C.J."/>
            <person name="Uberbacher E."/>
            <person name="Unneberg P."/>
            <person name="Vahala J."/>
            <person name="Wall K."/>
            <person name="Wessler S."/>
            <person name="Yang G."/>
            <person name="Yin T."/>
            <person name="Douglas C."/>
            <person name="Marra M."/>
            <person name="Sandberg G."/>
            <person name="Van de Peer Y."/>
            <person name="Rokhsar D."/>
        </authorList>
    </citation>
    <scope>NUCLEOTIDE SEQUENCE [LARGE SCALE GENOMIC DNA]</scope>
    <source>
        <strain evidence="2">cv. Nisqually</strain>
    </source>
</reference>
<dbReference type="EMBL" id="CM009306">
    <property type="protein sequence ID" value="KAI9379786.1"/>
    <property type="molecule type" value="Genomic_DNA"/>
</dbReference>
<proteinExistence type="predicted"/>
<gene>
    <name evidence="1" type="ORF">POPTR_017G143566v4</name>
</gene>
<comment type="caution">
    <text evidence="1">The sequence shown here is derived from an EMBL/GenBank/DDBJ whole genome shotgun (WGS) entry which is preliminary data.</text>
</comment>
<evidence type="ECO:0000313" key="2">
    <source>
        <dbReference type="Proteomes" id="UP000006729"/>
    </source>
</evidence>
<name>A0ACC0RR63_POPTR</name>